<dbReference type="Proteomes" id="UP000264870">
    <property type="component" value="Unassembled WGS sequence"/>
</dbReference>
<dbReference type="AlphaFoldDB" id="A0AB73Q5M1"/>
<reference evidence="1 2" key="1">
    <citation type="submission" date="2017-07" db="EMBL/GenBank/DDBJ databases">
        <authorList>
            <person name="Zhi S."/>
            <person name="Banting G."/>
            <person name="Neumann N."/>
        </authorList>
    </citation>
    <scope>NUCLEOTIDE SEQUENCE [LARGE SCALE GENOMIC DNA]</scope>
    <source>
        <strain evidence="1 2">WW41</strain>
    </source>
</reference>
<gene>
    <name evidence="1" type="ORF">CG702_19085</name>
</gene>
<protein>
    <submittedName>
        <fullName evidence="1">Uncharacterized protein</fullName>
    </submittedName>
</protein>
<name>A0AB73Q5M1_ECOLX</name>
<dbReference type="EMBL" id="NNAK01000053">
    <property type="protein sequence ID" value="OZP01603.1"/>
    <property type="molecule type" value="Genomic_DNA"/>
</dbReference>
<sequence length="146" mass="16995">MKDNKELKIATITTNMLAKYIYEGIIKLDDESLAKYEDLAEFQSHKVDMDVYDVYDVLEDIEAYLNDVIDLLETDVFCENILTNFNGKNHEYEAIHFDTEEELKEFLLEEDLFIINNSLIINSVSDDLDACTQVLEMLEANKIHND</sequence>
<evidence type="ECO:0000313" key="2">
    <source>
        <dbReference type="Proteomes" id="UP000264870"/>
    </source>
</evidence>
<comment type="caution">
    <text evidence="1">The sequence shown here is derived from an EMBL/GenBank/DDBJ whole genome shotgun (WGS) entry which is preliminary data.</text>
</comment>
<evidence type="ECO:0000313" key="1">
    <source>
        <dbReference type="EMBL" id="OZP01603.1"/>
    </source>
</evidence>
<accession>A0AB73Q5M1</accession>
<dbReference type="RefSeq" id="WP_032650690.1">
    <property type="nucleotide sequence ID" value="NZ_JBDYOQ010000043.1"/>
</dbReference>
<proteinExistence type="predicted"/>
<organism evidence="1 2">
    <name type="scientific">Escherichia coli</name>
    <dbReference type="NCBI Taxonomy" id="562"/>
    <lineage>
        <taxon>Bacteria</taxon>
        <taxon>Pseudomonadati</taxon>
        <taxon>Pseudomonadota</taxon>
        <taxon>Gammaproteobacteria</taxon>
        <taxon>Enterobacterales</taxon>
        <taxon>Enterobacteriaceae</taxon>
        <taxon>Escherichia</taxon>
    </lineage>
</organism>